<protein>
    <recommendedName>
        <fullName evidence="1">SURF1-like protein</fullName>
    </recommendedName>
</protein>
<comment type="subcellular location">
    <subcellularLocation>
        <location evidence="1">Cell membrane</location>
        <topology evidence="1">Multi-pass membrane protein</topology>
    </subcellularLocation>
</comment>
<dbReference type="CDD" id="cd06662">
    <property type="entry name" value="SURF1"/>
    <property type="match status" value="1"/>
</dbReference>
<reference evidence="2 3" key="1">
    <citation type="submission" date="2019-09" db="EMBL/GenBank/DDBJ databases">
        <title>Polymorphobacter sp. isolated from a lake in China.</title>
        <authorList>
            <person name="Liu Z."/>
        </authorList>
    </citation>
    <scope>NUCLEOTIDE SEQUENCE [LARGE SCALE GENOMIC DNA]</scope>
    <source>
        <strain evidence="2 3">D40P</strain>
    </source>
</reference>
<evidence type="ECO:0000256" key="1">
    <source>
        <dbReference type="RuleBase" id="RU363076"/>
    </source>
</evidence>
<evidence type="ECO:0000313" key="2">
    <source>
        <dbReference type="EMBL" id="MQT16757.1"/>
    </source>
</evidence>
<comment type="similarity">
    <text evidence="1">Belongs to the SURF1 family.</text>
</comment>
<gene>
    <name evidence="2" type="ORF">F3168_05760</name>
</gene>
<sequence length="212" mass="23325">MKRLPLVPTLLTFVMLTVLIGLGLWQLQRREWKHELVRQLQAAQTLPPLEPADFTAAMNGTTSVQYRRAELPCSPGRVLPYDLKGGSSAAGESGFLILVSCRPHRRPPDIVAVAGWTKRPDAARVPIMVDTVFTGLIIERPYGDAVGRPQFMLIPDTAVPPLVPSRLPSPQDLPDNHLSYAGQWFGLAAVLAVIYGLWLRQRLAVAGRAPRP</sequence>
<keyword evidence="1" id="KW-1133">Transmembrane helix</keyword>
<dbReference type="AlphaFoldDB" id="A0A7C9GNJ1"/>
<dbReference type="EMBL" id="WIOL01000002">
    <property type="protein sequence ID" value="MQT16757.1"/>
    <property type="molecule type" value="Genomic_DNA"/>
</dbReference>
<dbReference type="PROSITE" id="PS50895">
    <property type="entry name" value="SURF1"/>
    <property type="match status" value="1"/>
</dbReference>
<feature type="transmembrane region" description="Helical" evidence="1">
    <location>
        <begin position="6"/>
        <end position="25"/>
    </location>
</feature>
<organism evidence="2 3">
    <name type="scientific">Sandarakinorhabdus fusca</name>
    <dbReference type="NCBI Taxonomy" id="1439888"/>
    <lineage>
        <taxon>Bacteria</taxon>
        <taxon>Pseudomonadati</taxon>
        <taxon>Pseudomonadota</taxon>
        <taxon>Alphaproteobacteria</taxon>
        <taxon>Sphingomonadales</taxon>
        <taxon>Sphingosinicellaceae</taxon>
        <taxon>Sandarakinorhabdus</taxon>
    </lineage>
</organism>
<dbReference type="GO" id="GO:0005886">
    <property type="term" value="C:plasma membrane"/>
    <property type="evidence" value="ECO:0007669"/>
    <property type="project" value="UniProtKB-SubCell"/>
</dbReference>
<keyword evidence="1" id="KW-0812">Transmembrane</keyword>
<dbReference type="Pfam" id="PF02104">
    <property type="entry name" value="SURF1"/>
    <property type="match status" value="1"/>
</dbReference>
<keyword evidence="3" id="KW-1185">Reference proteome</keyword>
<dbReference type="Proteomes" id="UP000481327">
    <property type="component" value="Unassembled WGS sequence"/>
</dbReference>
<proteinExistence type="inferred from homology"/>
<evidence type="ECO:0000313" key="3">
    <source>
        <dbReference type="Proteomes" id="UP000481327"/>
    </source>
</evidence>
<comment type="caution">
    <text evidence="2">The sequence shown here is derived from an EMBL/GenBank/DDBJ whole genome shotgun (WGS) entry which is preliminary data.</text>
</comment>
<dbReference type="OrthoDB" id="6079986at2"/>
<keyword evidence="1" id="KW-0472">Membrane</keyword>
<accession>A0A7C9GNJ1</accession>
<name>A0A7C9GNJ1_9SPHN</name>
<dbReference type="InterPro" id="IPR002994">
    <property type="entry name" value="Surf1/Shy1"/>
</dbReference>
<feature type="transmembrane region" description="Helical" evidence="1">
    <location>
        <begin position="178"/>
        <end position="198"/>
    </location>
</feature>
<dbReference type="RefSeq" id="WP_152577218.1">
    <property type="nucleotide sequence ID" value="NZ_JAATJI010000001.1"/>
</dbReference>
<keyword evidence="1" id="KW-1003">Cell membrane</keyword>